<dbReference type="KEGG" id="fmr:Fuma_01826"/>
<gene>
    <name evidence="1" type="ORF">Fuma_01826</name>
</gene>
<sequence>MAGILKMTTTEDNLLLYFCHCDLRNDSLNLYQWGKHFVCIEDILL</sequence>
<evidence type="ECO:0000313" key="1">
    <source>
        <dbReference type="EMBL" id="APZ92217.1"/>
    </source>
</evidence>
<evidence type="ECO:0000313" key="2">
    <source>
        <dbReference type="Proteomes" id="UP000187735"/>
    </source>
</evidence>
<name>A0A1P8WDW0_9PLAN</name>
<accession>A0A1P8WDW0</accession>
<protein>
    <submittedName>
        <fullName evidence="1">Uncharacterized protein</fullName>
    </submittedName>
</protein>
<dbReference type="EMBL" id="CP017641">
    <property type="protein sequence ID" value="APZ92217.1"/>
    <property type="molecule type" value="Genomic_DNA"/>
</dbReference>
<reference evidence="1 2" key="1">
    <citation type="journal article" date="2016" name="Front. Microbiol.">
        <title>Fuerstia marisgermanicae gen. nov., sp. nov., an Unusual Member of the Phylum Planctomycetes from the German Wadden Sea.</title>
        <authorList>
            <person name="Kohn T."/>
            <person name="Heuer A."/>
            <person name="Jogler M."/>
            <person name="Vollmers J."/>
            <person name="Boedeker C."/>
            <person name="Bunk B."/>
            <person name="Rast P."/>
            <person name="Borchert D."/>
            <person name="Glockner I."/>
            <person name="Freese H.M."/>
            <person name="Klenk H.P."/>
            <person name="Overmann J."/>
            <person name="Kaster A.K."/>
            <person name="Rohde M."/>
            <person name="Wiegand S."/>
            <person name="Jogler C."/>
        </authorList>
    </citation>
    <scope>NUCLEOTIDE SEQUENCE [LARGE SCALE GENOMIC DNA]</scope>
    <source>
        <strain evidence="1 2">NH11</strain>
    </source>
</reference>
<dbReference type="Proteomes" id="UP000187735">
    <property type="component" value="Chromosome"/>
</dbReference>
<organism evidence="1 2">
    <name type="scientific">Fuerstiella marisgermanici</name>
    <dbReference type="NCBI Taxonomy" id="1891926"/>
    <lineage>
        <taxon>Bacteria</taxon>
        <taxon>Pseudomonadati</taxon>
        <taxon>Planctomycetota</taxon>
        <taxon>Planctomycetia</taxon>
        <taxon>Planctomycetales</taxon>
        <taxon>Planctomycetaceae</taxon>
        <taxon>Fuerstiella</taxon>
    </lineage>
</organism>
<keyword evidence="2" id="KW-1185">Reference proteome</keyword>
<proteinExistence type="predicted"/>
<dbReference type="AlphaFoldDB" id="A0A1P8WDW0"/>